<dbReference type="GO" id="GO:0006412">
    <property type="term" value="P:translation"/>
    <property type="evidence" value="ECO:0007669"/>
    <property type="project" value="TreeGrafter"/>
</dbReference>
<keyword evidence="7" id="KW-1185">Reference proteome</keyword>
<dbReference type="SUPFAM" id="SSF50249">
    <property type="entry name" value="Nucleic acid-binding proteins"/>
    <property type="match status" value="4"/>
</dbReference>
<accession>A0A6C2C3F1</accession>
<dbReference type="GO" id="GO:0022627">
    <property type="term" value="C:cytosolic small ribosomal subunit"/>
    <property type="evidence" value="ECO:0007669"/>
    <property type="project" value="TreeGrafter"/>
</dbReference>
<evidence type="ECO:0000256" key="2">
    <source>
        <dbReference type="ARBA" id="ARBA00022980"/>
    </source>
</evidence>
<feature type="compositionally biased region" description="Low complexity" evidence="4">
    <location>
        <begin position="369"/>
        <end position="378"/>
    </location>
</feature>
<feature type="domain" description="S1 motif" evidence="5">
    <location>
        <begin position="285"/>
        <end position="354"/>
    </location>
</feature>
<dbReference type="GO" id="GO:0003729">
    <property type="term" value="F:mRNA binding"/>
    <property type="evidence" value="ECO:0007669"/>
    <property type="project" value="UniProtKB-ARBA"/>
</dbReference>
<evidence type="ECO:0000313" key="7">
    <source>
        <dbReference type="Proteomes" id="UP000371977"/>
    </source>
</evidence>
<evidence type="ECO:0000259" key="5">
    <source>
        <dbReference type="PROSITE" id="PS50126"/>
    </source>
</evidence>
<dbReference type="PRINTS" id="PR00681">
    <property type="entry name" value="RIBOSOMALS1"/>
</dbReference>
<name>A0A6C2C3F1_9LACO</name>
<reference evidence="6 7" key="1">
    <citation type="submission" date="2019-01" db="EMBL/GenBank/DDBJ databases">
        <title>Weissella sp. nov., a novel lactic acid bacterium isolated from animal feces.</title>
        <authorList>
            <person name="Wang L.-T."/>
        </authorList>
    </citation>
    <scope>NUCLEOTIDE SEQUENCE [LARGE SCALE GENOMIC DNA]</scope>
    <source>
        <strain evidence="6 7">8H-2</strain>
    </source>
</reference>
<dbReference type="Pfam" id="PF00575">
    <property type="entry name" value="S1"/>
    <property type="match status" value="4"/>
</dbReference>
<feature type="domain" description="S1 motif" evidence="5">
    <location>
        <begin position="200"/>
        <end position="268"/>
    </location>
</feature>
<evidence type="ECO:0000256" key="4">
    <source>
        <dbReference type="SAM" id="MobiDB-lite"/>
    </source>
</evidence>
<dbReference type="InterPro" id="IPR050437">
    <property type="entry name" value="Ribos_protein_bS1-like"/>
</dbReference>
<comment type="caution">
    <text evidence="6">The sequence shown here is derived from an EMBL/GenBank/DDBJ whole genome shotgun (WGS) entry which is preliminary data.</text>
</comment>
<dbReference type="Gene3D" id="2.40.50.140">
    <property type="entry name" value="Nucleic acid-binding proteins"/>
    <property type="match status" value="4"/>
</dbReference>
<dbReference type="Proteomes" id="UP000371977">
    <property type="component" value="Unassembled WGS sequence"/>
</dbReference>
<proteinExistence type="inferred from homology"/>
<dbReference type="OrthoDB" id="9804077at2"/>
<comment type="similarity">
    <text evidence="1">Belongs to the bacterial ribosomal protein bS1 family.</text>
</comment>
<keyword evidence="3" id="KW-0687">Ribonucleoprotein</keyword>
<dbReference type="PROSITE" id="PS50126">
    <property type="entry name" value="S1"/>
    <property type="match status" value="4"/>
</dbReference>
<dbReference type="EMBL" id="SDGZ01000024">
    <property type="protein sequence ID" value="TYC48063.1"/>
    <property type="molecule type" value="Genomic_DNA"/>
</dbReference>
<dbReference type="NCBIfam" id="NF005208">
    <property type="entry name" value="PRK06676.1"/>
    <property type="match status" value="1"/>
</dbReference>
<feature type="region of interest" description="Disordered" evidence="4">
    <location>
        <begin position="357"/>
        <end position="420"/>
    </location>
</feature>
<dbReference type="SMART" id="SM00316">
    <property type="entry name" value="S1"/>
    <property type="match status" value="4"/>
</dbReference>
<dbReference type="RefSeq" id="WP_148623501.1">
    <property type="nucleotide sequence ID" value="NZ_SDGZ01000024.1"/>
</dbReference>
<evidence type="ECO:0000256" key="1">
    <source>
        <dbReference type="ARBA" id="ARBA00006767"/>
    </source>
</evidence>
<keyword evidence="2 6" id="KW-0689">Ribosomal protein</keyword>
<feature type="compositionally biased region" description="Basic and acidic residues" evidence="4">
    <location>
        <begin position="357"/>
        <end position="368"/>
    </location>
</feature>
<feature type="domain" description="S1 motif" evidence="5">
    <location>
        <begin position="113"/>
        <end position="179"/>
    </location>
</feature>
<dbReference type="AlphaFoldDB" id="A0A6C2C3F1"/>
<dbReference type="PANTHER" id="PTHR10724:SF7">
    <property type="entry name" value="SMALL RIBOSOMAL SUBUNIT PROTEIN BS1C"/>
    <property type="match status" value="1"/>
</dbReference>
<dbReference type="PANTHER" id="PTHR10724">
    <property type="entry name" value="30S RIBOSOMAL PROTEIN S1"/>
    <property type="match status" value="1"/>
</dbReference>
<dbReference type="InterPro" id="IPR003029">
    <property type="entry name" value="S1_domain"/>
</dbReference>
<feature type="domain" description="S1 motif" evidence="5">
    <location>
        <begin position="21"/>
        <end position="95"/>
    </location>
</feature>
<gene>
    <name evidence="6" type="primary">rpsA</name>
    <name evidence="6" type="ORF">ESZ50_09830</name>
</gene>
<dbReference type="CDD" id="cd05688">
    <property type="entry name" value="S1_RPS1_repeat_ec3"/>
    <property type="match status" value="1"/>
</dbReference>
<dbReference type="InterPro" id="IPR035104">
    <property type="entry name" value="Ribosomal_protein_S1-like"/>
</dbReference>
<evidence type="ECO:0000256" key="3">
    <source>
        <dbReference type="ARBA" id="ARBA00023274"/>
    </source>
</evidence>
<dbReference type="FunFam" id="2.40.50.140:FF:000039">
    <property type="entry name" value="30S ribosomal protein S1"/>
    <property type="match status" value="1"/>
</dbReference>
<protein>
    <submittedName>
        <fullName evidence="6">30S ribosomal protein S1</fullName>
    </submittedName>
</protein>
<sequence length="420" mass="45455">MNEENNELLAALDSVAEVKVGDVVKGEVLAIDDARQVIVGIEGAGVEGVIPSRELTADRDANINDLVKVGDVLDLVVVSTIGSDKEGGSYLLSKRRLEARRAWEEIASKHNVDDIVEAPVTQVVKGGLVVDVEGVRGFVPASMIENRFVQDLNQYKGQTIRAKIIEINAADSRLILSRRDVLNEERAAALSRVFNELAVGDVVEGKVARMTNFGAFIDLGGVDGLVHVSEISHERVSQPSDVLSVGEEVKVKVLGLDADKERISLSIKATQPGPWEAAAAEAPEGAIIEGTVKRVVDFGAFVEVFPGVEGLVHVSQISHKHVDNPSDVLKAGDKVKVKVLEVNPDKQRLSLSIKALEEAPAREERSERSNNNGGNNNSDRPRRNSRRPRQESAPMNYSTQDEEGSATLGDAFGDILKDFR</sequence>
<dbReference type="CDD" id="cd04465">
    <property type="entry name" value="S1_RPS1_repeat_ec2_hs2"/>
    <property type="match status" value="1"/>
</dbReference>
<evidence type="ECO:0000313" key="6">
    <source>
        <dbReference type="EMBL" id="TYC48063.1"/>
    </source>
</evidence>
<organism evidence="6 7">
    <name type="scientific">Weissella muntiaci</name>
    <dbReference type="NCBI Taxonomy" id="2508881"/>
    <lineage>
        <taxon>Bacteria</taxon>
        <taxon>Bacillati</taxon>
        <taxon>Bacillota</taxon>
        <taxon>Bacilli</taxon>
        <taxon>Lactobacillales</taxon>
        <taxon>Lactobacillaceae</taxon>
        <taxon>Weissella</taxon>
    </lineage>
</organism>
<dbReference type="GO" id="GO:0003735">
    <property type="term" value="F:structural constituent of ribosome"/>
    <property type="evidence" value="ECO:0007669"/>
    <property type="project" value="TreeGrafter"/>
</dbReference>
<dbReference type="FunFam" id="2.40.50.140:FF:000051">
    <property type="entry name" value="RNA-binding transcriptional accessory protein"/>
    <property type="match status" value="1"/>
</dbReference>
<dbReference type="InterPro" id="IPR012340">
    <property type="entry name" value="NA-bd_OB-fold"/>
</dbReference>